<accession>A0A252F4F3</accession>
<sequence length="373" mass="39295">MMKIVTEPQEGSPTDAGASGNDAFFAGLSPEQLAAVCQGLDAPMHAMALVSEQLMVLRQTHSCAALLAYGGFYSLREVLDPAACDAIQNSVRTGTAHTILLSLSGERWSMRIVPAEGQALLVFQCDVQHQVGVSMTAAGLRGSAARLLMRADVLESDGLGEDACAIRQEALRILRQANHAELLNGALGPMRRELCSATELLTDAGRQLARRGVTVDIQNPVQDVSLWADQGLLLSALMTLISNSLRHGGDQVHIRLYAGTQGGSVVFVVDDDGVGLSQEALARMNDTWRQADASVGGWGLGIPYARRIAELHGGALLFAPGAAGGCTARISIPLRQEAGLETASSYQPNLAAGVNAADIELSDVLDAAVFRTE</sequence>
<comment type="catalytic activity">
    <reaction evidence="1">
        <text>ATP + protein L-histidine = ADP + protein N-phospho-L-histidine.</text>
        <dbReference type="EC" id="2.7.13.3"/>
    </reaction>
</comment>
<keyword evidence="7" id="KW-0902">Two-component regulatory system</keyword>
<keyword evidence="10" id="KW-1185">Reference proteome</keyword>
<dbReference type="GO" id="GO:0005524">
    <property type="term" value="F:ATP binding"/>
    <property type="evidence" value="ECO:0007669"/>
    <property type="project" value="UniProtKB-KW"/>
</dbReference>
<comment type="caution">
    <text evidence="9">The sequence shown here is derived from an EMBL/GenBank/DDBJ whole genome shotgun (WGS) entry which is preliminary data.</text>
</comment>
<reference evidence="9 10" key="1">
    <citation type="submission" date="2017-05" db="EMBL/GenBank/DDBJ databases">
        <title>Butyricicoccus porcorum sp. nov. a butyrate-producing bacterium from the swine intestinal tract.</title>
        <authorList>
            <person name="Trachsel J."/>
            <person name="Humphrey S."/>
            <person name="Allen H.K."/>
        </authorList>
    </citation>
    <scope>NUCLEOTIDE SEQUENCE [LARGE SCALE GENOMIC DNA]</scope>
    <source>
        <strain evidence="9">BB10</strain>
    </source>
</reference>
<dbReference type="Proteomes" id="UP000194903">
    <property type="component" value="Unassembled WGS sequence"/>
</dbReference>
<dbReference type="PROSITE" id="PS50109">
    <property type="entry name" value="HIS_KIN"/>
    <property type="match status" value="1"/>
</dbReference>
<evidence type="ECO:0000256" key="6">
    <source>
        <dbReference type="ARBA" id="ARBA00022840"/>
    </source>
</evidence>
<name>A0A252F4F3_9FIRM</name>
<dbReference type="EMBL" id="NHOC01000005">
    <property type="protein sequence ID" value="OUM20657.1"/>
    <property type="molecule type" value="Genomic_DNA"/>
</dbReference>
<dbReference type="AlphaFoldDB" id="A0A252F4F3"/>
<evidence type="ECO:0000313" key="9">
    <source>
        <dbReference type="EMBL" id="OUM20657.1"/>
    </source>
</evidence>
<evidence type="ECO:0000256" key="3">
    <source>
        <dbReference type="ARBA" id="ARBA00022679"/>
    </source>
</evidence>
<gene>
    <name evidence="9" type="ORF">CBW42_07470</name>
</gene>
<dbReference type="PRINTS" id="PR00344">
    <property type="entry name" value="BCTRLSENSOR"/>
</dbReference>
<keyword evidence="5" id="KW-0418">Kinase</keyword>
<dbReference type="Pfam" id="PF02518">
    <property type="entry name" value="HATPase_c"/>
    <property type="match status" value="1"/>
</dbReference>
<dbReference type="SMART" id="SM00387">
    <property type="entry name" value="HATPase_c"/>
    <property type="match status" value="1"/>
</dbReference>
<dbReference type="InterPro" id="IPR050980">
    <property type="entry name" value="2C_sensor_his_kinase"/>
</dbReference>
<evidence type="ECO:0000256" key="7">
    <source>
        <dbReference type="ARBA" id="ARBA00023012"/>
    </source>
</evidence>
<dbReference type="InterPro" id="IPR036890">
    <property type="entry name" value="HATPase_C_sf"/>
</dbReference>
<evidence type="ECO:0000256" key="2">
    <source>
        <dbReference type="ARBA" id="ARBA00012438"/>
    </source>
</evidence>
<proteinExistence type="predicted"/>
<keyword evidence="4" id="KW-0547">Nucleotide-binding</keyword>
<keyword evidence="6" id="KW-0067">ATP-binding</keyword>
<dbReference type="Gene3D" id="3.30.565.10">
    <property type="entry name" value="Histidine kinase-like ATPase, C-terminal domain"/>
    <property type="match status" value="1"/>
</dbReference>
<keyword evidence="3" id="KW-0808">Transferase</keyword>
<dbReference type="SUPFAM" id="SSF55874">
    <property type="entry name" value="ATPase domain of HSP90 chaperone/DNA topoisomerase II/histidine kinase"/>
    <property type="match status" value="1"/>
</dbReference>
<dbReference type="InterPro" id="IPR005467">
    <property type="entry name" value="His_kinase_dom"/>
</dbReference>
<dbReference type="PANTHER" id="PTHR44936:SF10">
    <property type="entry name" value="SENSOR PROTEIN RSTB"/>
    <property type="match status" value="1"/>
</dbReference>
<dbReference type="InterPro" id="IPR004358">
    <property type="entry name" value="Sig_transdc_His_kin-like_C"/>
</dbReference>
<evidence type="ECO:0000256" key="4">
    <source>
        <dbReference type="ARBA" id="ARBA00022741"/>
    </source>
</evidence>
<dbReference type="InterPro" id="IPR003594">
    <property type="entry name" value="HATPase_dom"/>
</dbReference>
<evidence type="ECO:0000313" key="10">
    <source>
        <dbReference type="Proteomes" id="UP000194903"/>
    </source>
</evidence>
<evidence type="ECO:0000256" key="1">
    <source>
        <dbReference type="ARBA" id="ARBA00000085"/>
    </source>
</evidence>
<dbReference type="RefSeq" id="WP_087019337.1">
    <property type="nucleotide sequence ID" value="NZ_NHOC01000005.1"/>
</dbReference>
<evidence type="ECO:0000259" key="8">
    <source>
        <dbReference type="PROSITE" id="PS50109"/>
    </source>
</evidence>
<dbReference type="GO" id="GO:0000160">
    <property type="term" value="P:phosphorelay signal transduction system"/>
    <property type="evidence" value="ECO:0007669"/>
    <property type="project" value="UniProtKB-KW"/>
</dbReference>
<dbReference type="EC" id="2.7.13.3" evidence="2"/>
<dbReference type="OrthoDB" id="8556618at2"/>
<evidence type="ECO:0000256" key="5">
    <source>
        <dbReference type="ARBA" id="ARBA00022777"/>
    </source>
</evidence>
<feature type="domain" description="Histidine kinase" evidence="8">
    <location>
        <begin position="135"/>
        <end position="336"/>
    </location>
</feature>
<dbReference type="GO" id="GO:0004673">
    <property type="term" value="F:protein histidine kinase activity"/>
    <property type="evidence" value="ECO:0007669"/>
    <property type="project" value="UniProtKB-EC"/>
</dbReference>
<protein>
    <recommendedName>
        <fullName evidence="2">histidine kinase</fullName>
        <ecNumber evidence="2">2.7.13.3</ecNumber>
    </recommendedName>
</protein>
<dbReference type="PANTHER" id="PTHR44936">
    <property type="entry name" value="SENSOR PROTEIN CREC"/>
    <property type="match status" value="1"/>
</dbReference>
<organism evidence="9 10">
    <name type="scientific">Butyricicoccus porcorum</name>
    <dbReference type="NCBI Taxonomy" id="1945634"/>
    <lineage>
        <taxon>Bacteria</taxon>
        <taxon>Bacillati</taxon>
        <taxon>Bacillota</taxon>
        <taxon>Clostridia</taxon>
        <taxon>Eubacteriales</taxon>
        <taxon>Butyricicoccaceae</taxon>
        <taxon>Butyricicoccus</taxon>
    </lineage>
</organism>